<keyword evidence="2" id="KW-1185">Reference proteome</keyword>
<dbReference type="RefSeq" id="WP_344942194.1">
    <property type="nucleotide sequence ID" value="NZ_BAAAZR010000009.1"/>
</dbReference>
<name>A0ABP7IDP0_9ACTN</name>
<accession>A0ABP7IDP0</accession>
<proteinExistence type="predicted"/>
<sequence length="81" mass="8962">MTPSVCVWDVATGRREATVPAPATTMLIGWYNDARLVLADETKDPRQMVVVDLQGKVVRVLADIPSAEYGLTRLLMRFTAN</sequence>
<evidence type="ECO:0000313" key="2">
    <source>
        <dbReference type="Proteomes" id="UP001500888"/>
    </source>
</evidence>
<comment type="caution">
    <text evidence="1">The sequence shown here is derived from an EMBL/GenBank/DDBJ whole genome shotgun (WGS) entry which is preliminary data.</text>
</comment>
<dbReference type="EMBL" id="BAAAZR010000009">
    <property type="protein sequence ID" value="GAA3815797.1"/>
    <property type="molecule type" value="Genomic_DNA"/>
</dbReference>
<dbReference type="InterPro" id="IPR011044">
    <property type="entry name" value="Quino_amine_DH_bsu"/>
</dbReference>
<evidence type="ECO:0000313" key="1">
    <source>
        <dbReference type="EMBL" id="GAA3815797.1"/>
    </source>
</evidence>
<protein>
    <submittedName>
        <fullName evidence="1">Uncharacterized protein</fullName>
    </submittedName>
</protein>
<organism evidence="1 2">
    <name type="scientific">Sphaerisporangium flaviroseum</name>
    <dbReference type="NCBI Taxonomy" id="509199"/>
    <lineage>
        <taxon>Bacteria</taxon>
        <taxon>Bacillati</taxon>
        <taxon>Actinomycetota</taxon>
        <taxon>Actinomycetes</taxon>
        <taxon>Streptosporangiales</taxon>
        <taxon>Streptosporangiaceae</taxon>
        <taxon>Sphaerisporangium</taxon>
    </lineage>
</organism>
<dbReference type="Proteomes" id="UP001500888">
    <property type="component" value="Unassembled WGS sequence"/>
</dbReference>
<dbReference type="SUPFAM" id="SSF50969">
    <property type="entry name" value="YVTN repeat-like/Quinoprotein amine dehydrogenase"/>
    <property type="match status" value="1"/>
</dbReference>
<reference evidence="2" key="1">
    <citation type="journal article" date="2019" name="Int. J. Syst. Evol. Microbiol.">
        <title>The Global Catalogue of Microorganisms (GCM) 10K type strain sequencing project: providing services to taxonomists for standard genome sequencing and annotation.</title>
        <authorList>
            <consortium name="The Broad Institute Genomics Platform"/>
            <consortium name="The Broad Institute Genome Sequencing Center for Infectious Disease"/>
            <person name="Wu L."/>
            <person name="Ma J."/>
        </authorList>
    </citation>
    <scope>NUCLEOTIDE SEQUENCE [LARGE SCALE GENOMIC DNA]</scope>
    <source>
        <strain evidence="2">JCM 16908</strain>
    </source>
</reference>
<gene>
    <name evidence="1" type="ORF">GCM10022226_40690</name>
</gene>